<sequence length="303" mass="35668">MTPSTSLGCSFLHPKFSQEGITPMPNSNLHQAHLSQFEVKPISEHPRFGEMQALRRIRRKGRPTVTHQTENIGIKQHRQLRAHHISTNQHGIYQVKITPPLSLRISGHTKSHYFVALKTDELQHAISRAKAVRLQAKCFFKNNPHDLPDSPSLSQQLLVQIHLMAKHFPVVRAYKHKPTKDDFPTLPPLDLSNAEEELRFPYFNWLSELMEERAHSGMPRFRLNQIADYLHQFLRIVDDKHSSSNERLYIQTRDIRQYRESLRQSNVCHKEQKQRIDAIRFYFRWLTYRGYYTAPRLTCTLFS</sequence>
<dbReference type="EMBL" id="DS267811">
    <property type="protein sequence ID" value="EDN58088.1"/>
    <property type="molecule type" value="Genomic_DNA"/>
</dbReference>
<organism evidence="2 3">
    <name type="scientific">Vibrio antiquarius (strain Ex25)</name>
    <dbReference type="NCBI Taxonomy" id="150340"/>
    <lineage>
        <taxon>Bacteria</taxon>
        <taxon>Pseudomonadati</taxon>
        <taxon>Pseudomonadota</taxon>
        <taxon>Gammaproteobacteria</taxon>
        <taxon>Vibrionales</taxon>
        <taxon>Vibrionaceae</taxon>
        <taxon>Vibrio</taxon>
        <taxon>Vibrio diabolicus subgroup</taxon>
    </lineage>
</organism>
<evidence type="ECO:0000256" key="1">
    <source>
        <dbReference type="ARBA" id="ARBA00023125"/>
    </source>
</evidence>
<proteinExistence type="predicted"/>
<dbReference type="Gene3D" id="1.10.150.130">
    <property type="match status" value="1"/>
</dbReference>
<evidence type="ECO:0000313" key="2">
    <source>
        <dbReference type="EMBL" id="EDN58088.1"/>
    </source>
</evidence>
<accession>A0ABM9WXJ9</accession>
<keyword evidence="1" id="KW-0238">DNA-binding</keyword>
<evidence type="ECO:0008006" key="4">
    <source>
        <dbReference type="Google" id="ProtNLM"/>
    </source>
</evidence>
<dbReference type="Proteomes" id="UP000242664">
    <property type="component" value="Unassembled WGS sequence"/>
</dbReference>
<name>A0ABM9WXJ9_VIBAE</name>
<gene>
    <name evidence="2" type="ORF">VEx25_B0148</name>
</gene>
<dbReference type="InterPro" id="IPR010998">
    <property type="entry name" value="Integrase_recombinase_N"/>
</dbReference>
<protein>
    <recommendedName>
        <fullName evidence="4">Core-binding (CB) domain-containing protein</fullName>
    </recommendedName>
</protein>
<evidence type="ECO:0000313" key="3">
    <source>
        <dbReference type="Proteomes" id="UP000242664"/>
    </source>
</evidence>
<reference evidence="3" key="1">
    <citation type="submission" date="2006-10" db="EMBL/GenBank/DDBJ databases">
        <authorList>
            <person name="Heidelberg J."/>
            <person name="Sebastian Y."/>
        </authorList>
    </citation>
    <scope>NUCLEOTIDE SEQUENCE [LARGE SCALE GENOMIC DNA]</scope>
    <source>
        <strain evidence="3">EX25</strain>
    </source>
</reference>
<keyword evidence="3" id="KW-1185">Reference proteome</keyword>